<comment type="function">
    <text evidence="9 10">Zinc phosphodiesterase, which displays some tRNA 3'-processing endonuclease activity. Probably involved in tRNA maturation, by removing a 3'-trailer from precursor tRNA.</text>
</comment>
<evidence type="ECO:0000256" key="4">
    <source>
        <dbReference type="ARBA" id="ARBA00022722"/>
    </source>
</evidence>
<dbReference type="CDD" id="cd07717">
    <property type="entry name" value="RNaseZ_ZiPD-like_MBL-fold"/>
    <property type="match status" value="1"/>
</dbReference>
<dbReference type="NCBIfam" id="TIGR02651">
    <property type="entry name" value="RNase_Z"/>
    <property type="match status" value="1"/>
</dbReference>
<feature type="domain" description="Metallo-beta-lactamase" evidence="11">
    <location>
        <begin position="18"/>
        <end position="197"/>
    </location>
</feature>
<evidence type="ECO:0000256" key="10">
    <source>
        <dbReference type="HAMAP-Rule" id="MF_01818"/>
    </source>
</evidence>
<dbReference type="InterPro" id="IPR001279">
    <property type="entry name" value="Metallo-B-lactamas"/>
</dbReference>
<dbReference type="HAMAP" id="MF_01818">
    <property type="entry name" value="RNase_Z_BN"/>
    <property type="match status" value="1"/>
</dbReference>
<feature type="binding site" evidence="10">
    <location>
        <position position="67"/>
    </location>
    <ligand>
        <name>Zn(2+)</name>
        <dbReference type="ChEBI" id="CHEBI:29105"/>
        <label>2</label>
        <note>catalytic</note>
    </ligand>
</feature>
<dbReference type="SUPFAM" id="SSF56281">
    <property type="entry name" value="Metallo-hydrolase/oxidoreductase"/>
    <property type="match status" value="1"/>
</dbReference>
<dbReference type="FunFam" id="3.60.15.10:FF:000002">
    <property type="entry name" value="Ribonuclease Z"/>
    <property type="match status" value="1"/>
</dbReference>
<feature type="active site" description="Proton acceptor" evidence="10">
    <location>
        <position position="67"/>
    </location>
</feature>
<evidence type="ECO:0000256" key="5">
    <source>
        <dbReference type="ARBA" id="ARBA00022723"/>
    </source>
</evidence>
<feature type="binding site" evidence="10">
    <location>
        <position position="213"/>
    </location>
    <ligand>
        <name>Zn(2+)</name>
        <dbReference type="ChEBI" id="CHEBI:29105"/>
        <label>1</label>
        <note>catalytic</note>
    </ligand>
</feature>
<evidence type="ECO:0000256" key="2">
    <source>
        <dbReference type="ARBA" id="ARBA00012477"/>
    </source>
</evidence>
<accession>A0A0K8MI29</accession>
<dbReference type="PANTHER" id="PTHR46018">
    <property type="entry name" value="ZINC PHOSPHODIESTERASE ELAC PROTEIN 1"/>
    <property type="match status" value="1"/>
</dbReference>
<feature type="binding site" evidence="10">
    <location>
        <position position="273"/>
    </location>
    <ligand>
        <name>Zn(2+)</name>
        <dbReference type="ChEBI" id="CHEBI:29105"/>
        <label>2</label>
        <note>catalytic</note>
    </ligand>
</feature>
<feature type="binding site" evidence="10">
    <location>
        <position position="213"/>
    </location>
    <ligand>
        <name>Zn(2+)</name>
        <dbReference type="ChEBI" id="CHEBI:29105"/>
        <label>2</label>
        <note>catalytic</note>
    </ligand>
</feature>
<feature type="binding site" evidence="10">
    <location>
        <position position="63"/>
    </location>
    <ligand>
        <name>Zn(2+)</name>
        <dbReference type="ChEBI" id="CHEBI:29105"/>
        <label>1</label>
        <note>catalytic</note>
    </ligand>
</feature>
<keyword evidence="3 10" id="KW-0819">tRNA processing</keyword>
<name>A0A0K8MI29_9LACO</name>
<dbReference type="NCBIfam" id="NF000801">
    <property type="entry name" value="PRK00055.1-3"/>
    <property type="match status" value="1"/>
</dbReference>
<dbReference type="PANTHER" id="PTHR46018:SF2">
    <property type="entry name" value="ZINC PHOSPHODIESTERASE ELAC PROTEIN 1"/>
    <property type="match status" value="1"/>
</dbReference>
<evidence type="ECO:0000256" key="8">
    <source>
        <dbReference type="ARBA" id="ARBA00022833"/>
    </source>
</evidence>
<evidence type="ECO:0000256" key="9">
    <source>
        <dbReference type="ARBA" id="ARBA00057812"/>
    </source>
</evidence>
<evidence type="ECO:0000256" key="1">
    <source>
        <dbReference type="ARBA" id="ARBA00011738"/>
    </source>
</evidence>
<protein>
    <recommendedName>
        <fullName evidence="2 10">Ribonuclease Z</fullName>
        <shortName evidence="10">RNase Z</shortName>
        <ecNumber evidence="2 10">3.1.26.11</ecNumber>
    </recommendedName>
    <alternativeName>
        <fullName evidence="10">tRNA 3 endonuclease</fullName>
    </alternativeName>
    <alternativeName>
        <fullName evidence="10">tRNase Z</fullName>
    </alternativeName>
</protein>
<dbReference type="Pfam" id="PF23023">
    <property type="entry name" value="Anti-Pycsar_Apyc1"/>
    <property type="match status" value="1"/>
</dbReference>
<keyword evidence="13" id="KW-1185">Reference proteome</keyword>
<comment type="similarity">
    <text evidence="10">Belongs to the RNase Z family.</text>
</comment>
<comment type="catalytic activity">
    <reaction evidence="10">
        <text>Endonucleolytic cleavage of RNA, removing extra 3' nucleotides from tRNA precursor, generating 3' termini of tRNAs. A 3'-hydroxy group is left at the tRNA terminus and a 5'-phosphoryl group is left at the trailer molecule.</text>
        <dbReference type="EC" id="3.1.26.11"/>
    </reaction>
</comment>
<gene>
    <name evidence="10" type="primary">rnz</name>
    <name evidence="12" type="ORF">FFIC_281090</name>
</gene>
<evidence type="ECO:0000256" key="6">
    <source>
        <dbReference type="ARBA" id="ARBA00022759"/>
    </source>
</evidence>
<dbReference type="AlphaFoldDB" id="A0A0K8MI29"/>
<keyword evidence="8 10" id="KW-0862">Zinc</keyword>
<keyword evidence="5 10" id="KW-0479">Metal-binding</keyword>
<evidence type="ECO:0000313" key="13">
    <source>
        <dbReference type="Proteomes" id="UP000253891"/>
    </source>
</evidence>
<evidence type="ECO:0000256" key="7">
    <source>
        <dbReference type="ARBA" id="ARBA00022801"/>
    </source>
</evidence>
<feature type="binding site" evidence="10">
    <location>
        <position position="65"/>
    </location>
    <ligand>
        <name>Zn(2+)</name>
        <dbReference type="ChEBI" id="CHEBI:29105"/>
        <label>1</label>
        <note>catalytic</note>
    </ligand>
</feature>
<evidence type="ECO:0000313" key="12">
    <source>
        <dbReference type="EMBL" id="GAP00103.1"/>
    </source>
</evidence>
<evidence type="ECO:0000259" key="11">
    <source>
        <dbReference type="SMART" id="SM00849"/>
    </source>
</evidence>
<reference evidence="12 13" key="1">
    <citation type="journal article" date="2015" name="BMC Genomics">
        <title>Comparative genomics of Fructobacillus spp. and Leuconostoc spp. reveals niche-specific evolution of Fructobacillus spp.</title>
        <authorList>
            <person name="Endo A."/>
            <person name="Tanizawa Y."/>
            <person name="Tanaka N."/>
            <person name="Maeno S."/>
            <person name="Kumar H."/>
            <person name="Shiwa Y."/>
            <person name="Okada S."/>
            <person name="Yoshikawa H."/>
            <person name="Dicks L."/>
            <person name="Nakagawa J."/>
            <person name="Arita M."/>
        </authorList>
    </citation>
    <scope>NUCLEOTIDE SEQUENCE [LARGE SCALE GENOMIC DNA]</scope>
    <source>
        <strain evidence="12 13">JCM 12225</strain>
    </source>
</reference>
<organism evidence="12 13">
    <name type="scientific">Fructobacillus ficulneus</name>
    <dbReference type="NCBI Taxonomy" id="157463"/>
    <lineage>
        <taxon>Bacteria</taxon>
        <taxon>Bacillati</taxon>
        <taxon>Bacillota</taxon>
        <taxon>Bacilli</taxon>
        <taxon>Lactobacillales</taxon>
        <taxon>Lactobacillaceae</taxon>
        <taxon>Fructobacillus</taxon>
    </lineage>
</organism>
<comment type="cofactor">
    <cofactor evidence="10">
        <name>Zn(2+)</name>
        <dbReference type="ChEBI" id="CHEBI:29105"/>
    </cofactor>
    <text evidence="10">Binds 2 Zn(2+) ions.</text>
</comment>
<feature type="binding site" evidence="10">
    <location>
        <position position="68"/>
    </location>
    <ligand>
        <name>Zn(2+)</name>
        <dbReference type="ChEBI" id="CHEBI:29105"/>
        <label>2</label>
        <note>catalytic</note>
    </ligand>
</feature>
<dbReference type="InterPro" id="IPR036866">
    <property type="entry name" value="RibonucZ/Hydroxyglut_hydro"/>
</dbReference>
<dbReference type="SMART" id="SM00849">
    <property type="entry name" value="Lactamase_B"/>
    <property type="match status" value="1"/>
</dbReference>
<dbReference type="InterPro" id="IPR013471">
    <property type="entry name" value="RNase_Z/BN"/>
</dbReference>
<keyword evidence="7 10" id="KW-0378">Hydrolase</keyword>
<dbReference type="GO" id="GO:0042781">
    <property type="term" value="F:3'-tRNA processing endoribonuclease activity"/>
    <property type="evidence" value="ECO:0007669"/>
    <property type="project" value="UniProtKB-UniRule"/>
</dbReference>
<dbReference type="Gene3D" id="3.60.15.10">
    <property type="entry name" value="Ribonuclease Z/Hydroxyacylglutathione hydrolase-like"/>
    <property type="match status" value="1"/>
</dbReference>
<keyword evidence="4 10" id="KW-0540">Nuclease</keyword>
<dbReference type="GO" id="GO:0042802">
    <property type="term" value="F:identical protein binding"/>
    <property type="evidence" value="ECO:0007669"/>
    <property type="project" value="UniProtKB-ARBA"/>
</dbReference>
<dbReference type="EC" id="3.1.26.11" evidence="2 10"/>
<dbReference type="OrthoDB" id="9800940at2"/>
<proteinExistence type="inferred from homology"/>
<dbReference type="EMBL" id="DF968005">
    <property type="protein sequence ID" value="GAP00103.1"/>
    <property type="molecule type" value="Genomic_DNA"/>
</dbReference>
<dbReference type="GO" id="GO:0008270">
    <property type="term" value="F:zinc ion binding"/>
    <property type="evidence" value="ECO:0007669"/>
    <property type="project" value="UniProtKB-UniRule"/>
</dbReference>
<dbReference type="Proteomes" id="UP000253891">
    <property type="component" value="Unassembled WGS sequence"/>
</dbReference>
<evidence type="ECO:0000256" key="3">
    <source>
        <dbReference type="ARBA" id="ARBA00022694"/>
    </source>
</evidence>
<dbReference type="STRING" id="157463.GCA_001047075_01015"/>
<comment type="subunit">
    <text evidence="1 10">Homodimer.</text>
</comment>
<feature type="binding site" evidence="10">
    <location>
        <position position="142"/>
    </location>
    <ligand>
        <name>Zn(2+)</name>
        <dbReference type="ChEBI" id="CHEBI:29105"/>
        <label>1</label>
        <note>catalytic</note>
    </ligand>
</feature>
<sequence length="318" mass="35081">MELEFLGTGSGQPSKFRNVASIALKLLDERNAVWLFDVGEATQHQILQTTIRPRKIEKIFISHLHGDHIFGLPGLLSSRSFQGADKSEPLTIYGPAGLKSFVSAALRVSDTHLTYPVNFVEIQAGTIFEDDTFKVIAAPMKHRIEAWGFRVEEKAHAGELLIDKVKADQIPSGPVYGQLKAGKTVTLDDGRVVNGQDYLGPAQPGRVVTLIFDTLPNDQVAILAKDADVLVHESTYGQSKEERKLARAHGHSTSKDAAEIALTNNVERLVLVHISARYIGPLLKKFISDVKNLFPNTYVARDFDVVDVPFKKEHHGSN</sequence>
<dbReference type="RefSeq" id="WP_061993453.1">
    <property type="nucleotide sequence ID" value="NZ_DF968005.1"/>
</dbReference>
<keyword evidence="6 10" id="KW-0255">Endonuclease</keyword>